<reference evidence="1 2" key="1">
    <citation type="journal article" date="2024" name="Plant Biotechnol. J.">
        <title>Genome and CRISPR/Cas9 system of a widespread forest tree (Populus alba) in the world.</title>
        <authorList>
            <person name="Liu Y.J."/>
            <person name="Jiang P.F."/>
            <person name="Han X.M."/>
            <person name="Li X.Y."/>
            <person name="Wang H.M."/>
            <person name="Wang Y.J."/>
            <person name="Wang X.X."/>
            <person name="Zeng Q.Y."/>
        </authorList>
    </citation>
    <scope>NUCLEOTIDE SEQUENCE [LARGE SCALE GENOMIC DNA]</scope>
    <source>
        <strain evidence="2">cv. PAL-ZL1</strain>
    </source>
</reference>
<evidence type="ECO:0000313" key="2">
    <source>
        <dbReference type="Proteomes" id="UP000309997"/>
    </source>
</evidence>
<evidence type="ECO:0000313" key="1">
    <source>
        <dbReference type="EMBL" id="KAL3573094.1"/>
    </source>
</evidence>
<organism evidence="1 2">
    <name type="scientific">Populus alba</name>
    <name type="common">White poplar</name>
    <dbReference type="NCBI Taxonomy" id="43335"/>
    <lineage>
        <taxon>Eukaryota</taxon>
        <taxon>Viridiplantae</taxon>
        <taxon>Streptophyta</taxon>
        <taxon>Embryophyta</taxon>
        <taxon>Tracheophyta</taxon>
        <taxon>Spermatophyta</taxon>
        <taxon>Magnoliopsida</taxon>
        <taxon>eudicotyledons</taxon>
        <taxon>Gunneridae</taxon>
        <taxon>Pentapetalae</taxon>
        <taxon>rosids</taxon>
        <taxon>fabids</taxon>
        <taxon>Malpighiales</taxon>
        <taxon>Salicaceae</taxon>
        <taxon>Saliceae</taxon>
        <taxon>Populus</taxon>
    </lineage>
</organism>
<protein>
    <submittedName>
        <fullName evidence="1">Uncharacterized protein</fullName>
    </submittedName>
</protein>
<accession>A0ACC4B3U9</accession>
<dbReference type="EMBL" id="RCHU02000014">
    <property type="protein sequence ID" value="KAL3573094.1"/>
    <property type="molecule type" value="Genomic_DNA"/>
</dbReference>
<comment type="caution">
    <text evidence="1">The sequence shown here is derived from an EMBL/GenBank/DDBJ whole genome shotgun (WGS) entry which is preliminary data.</text>
</comment>
<proteinExistence type="predicted"/>
<dbReference type="Proteomes" id="UP000309997">
    <property type="component" value="Unassembled WGS sequence"/>
</dbReference>
<name>A0ACC4B3U9_POPAL</name>
<keyword evidence="2" id="KW-1185">Reference proteome</keyword>
<sequence>MTAHRCIQAACGNRHMGELKHCMTVYSWRPGQLEMAAMGKHNVSAWRNDCVEASTLSNMIEDMLKR</sequence>
<gene>
    <name evidence="1" type="ORF">D5086_026998</name>
</gene>